<evidence type="ECO:0000313" key="3">
    <source>
        <dbReference type="EMBL" id="NQE35205.1"/>
    </source>
</evidence>
<accession>A0ABX2D029</accession>
<evidence type="ECO:0000256" key="1">
    <source>
        <dbReference type="SAM" id="Coils"/>
    </source>
</evidence>
<name>A0ABX2D029_9CYAN</name>
<dbReference type="Proteomes" id="UP000702425">
    <property type="component" value="Unassembled WGS sequence"/>
</dbReference>
<keyword evidence="2" id="KW-0472">Membrane</keyword>
<keyword evidence="4" id="KW-1185">Reference proteome</keyword>
<organism evidence="3 4">
    <name type="scientific">Microcoleus asticus IPMA8</name>
    <dbReference type="NCBI Taxonomy" id="2563858"/>
    <lineage>
        <taxon>Bacteria</taxon>
        <taxon>Bacillati</taxon>
        <taxon>Cyanobacteriota</taxon>
        <taxon>Cyanophyceae</taxon>
        <taxon>Oscillatoriophycideae</taxon>
        <taxon>Oscillatoriales</taxon>
        <taxon>Microcoleaceae</taxon>
        <taxon>Microcoleus</taxon>
        <taxon>Microcoleus asticus</taxon>
    </lineage>
</organism>
<reference evidence="3 4" key="1">
    <citation type="journal article" date="2020" name="Sci. Rep.">
        <title>A novel cyanobacterial geosmin producer, revising GeoA distribution and dispersion patterns in Bacteria.</title>
        <authorList>
            <person name="Churro C."/>
            <person name="Semedo-Aguiar A.P."/>
            <person name="Silva A.D."/>
            <person name="Pereira-Leal J.B."/>
            <person name="Leite R.B."/>
        </authorList>
    </citation>
    <scope>NUCLEOTIDE SEQUENCE [LARGE SCALE GENOMIC DNA]</scope>
    <source>
        <strain evidence="3 4">IPMA8</strain>
    </source>
</reference>
<feature type="coiled-coil region" evidence="1">
    <location>
        <begin position="36"/>
        <end position="85"/>
    </location>
</feature>
<dbReference type="EMBL" id="SRRZ01000049">
    <property type="protein sequence ID" value="NQE35205.1"/>
    <property type="molecule type" value="Genomic_DNA"/>
</dbReference>
<proteinExistence type="predicted"/>
<keyword evidence="1" id="KW-0175">Coiled coil</keyword>
<feature type="transmembrane region" description="Helical" evidence="2">
    <location>
        <begin position="6"/>
        <end position="28"/>
    </location>
</feature>
<evidence type="ECO:0000256" key="2">
    <source>
        <dbReference type="SAM" id="Phobius"/>
    </source>
</evidence>
<evidence type="ECO:0000313" key="4">
    <source>
        <dbReference type="Proteomes" id="UP000702425"/>
    </source>
</evidence>
<sequence>MTTKELLEIIGFFVGIASGAAAGGFAFASYKYSLEIKDLQRQIKNDTDKANNETLKNVTKYGSDIRKLQQNHDNLLNQVGTLKCDVRDNKAILEREGFIHPRAGYPEEFIPNRTDWGAIEDA</sequence>
<keyword evidence="2" id="KW-1133">Transmembrane helix</keyword>
<dbReference type="RefSeq" id="WP_172188416.1">
    <property type="nucleotide sequence ID" value="NZ_CAWPPK010000262.1"/>
</dbReference>
<keyword evidence="2" id="KW-0812">Transmembrane</keyword>
<gene>
    <name evidence="3" type="ORF">E5S67_02935</name>
</gene>
<comment type="caution">
    <text evidence="3">The sequence shown here is derived from an EMBL/GenBank/DDBJ whole genome shotgun (WGS) entry which is preliminary data.</text>
</comment>
<protein>
    <submittedName>
        <fullName evidence="3">Uncharacterized protein</fullName>
    </submittedName>
</protein>